<dbReference type="GO" id="GO:0030313">
    <property type="term" value="C:cell envelope"/>
    <property type="evidence" value="ECO:0007669"/>
    <property type="project" value="UniProtKB-SubCell"/>
</dbReference>
<name>A0A1T4VEY1_9FIRM</name>
<dbReference type="GO" id="GO:0030246">
    <property type="term" value="F:carbohydrate binding"/>
    <property type="evidence" value="ECO:0007669"/>
    <property type="project" value="UniProtKB-ARBA"/>
</dbReference>
<dbReference type="PANTHER" id="PTHR46847:SF3">
    <property type="entry name" value="GALACTOFURANOSE-BINDING PROTEIN YTFQ"/>
    <property type="match status" value="1"/>
</dbReference>
<dbReference type="Proteomes" id="UP000190814">
    <property type="component" value="Unassembled WGS sequence"/>
</dbReference>
<organism evidence="5 6">
    <name type="scientific">Eubacterium uniforme</name>
    <dbReference type="NCBI Taxonomy" id="39495"/>
    <lineage>
        <taxon>Bacteria</taxon>
        <taxon>Bacillati</taxon>
        <taxon>Bacillota</taxon>
        <taxon>Clostridia</taxon>
        <taxon>Eubacteriales</taxon>
        <taxon>Eubacteriaceae</taxon>
        <taxon>Eubacterium</taxon>
    </lineage>
</organism>
<dbReference type="InterPro" id="IPR028082">
    <property type="entry name" value="Peripla_BP_I"/>
</dbReference>
<evidence type="ECO:0000256" key="3">
    <source>
        <dbReference type="ARBA" id="ARBA00022729"/>
    </source>
</evidence>
<dbReference type="InterPro" id="IPR025997">
    <property type="entry name" value="SBP_2_dom"/>
</dbReference>
<comment type="similarity">
    <text evidence="2">Belongs to the bacterial solute-binding protein 2 family.</text>
</comment>
<evidence type="ECO:0000259" key="4">
    <source>
        <dbReference type="Pfam" id="PF13407"/>
    </source>
</evidence>
<keyword evidence="6" id="KW-1185">Reference proteome</keyword>
<protein>
    <submittedName>
        <fullName evidence="5">Monosaccharide ABC transporter substrate-binding protein, CUT2 family (TC 3.A.1.2.-)</fullName>
    </submittedName>
</protein>
<evidence type="ECO:0000256" key="2">
    <source>
        <dbReference type="ARBA" id="ARBA00007639"/>
    </source>
</evidence>
<evidence type="ECO:0000313" key="6">
    <source>
        <dbReference type="Proteomes" id="UP000190814"/>
    </source>
</evidence>
<reference evidence="5 6" key="1">
    <citation type="submission" date="2017-02" db="EMBL/GenBank/DDBJ databases">
        <authorList>
            <person name="Peterson S.W."/>
        </authorList>
    </citation>
    <scope>NUCLEOTIDE SEQUENCE [LARGE SCALE GENOMIC DNA]</scope>
    <source>
        <strain evidence="5 6">ATCC 35992</strain>
    </source>
</reference>
<proteinExistence type="inferred from homology"/>
<dbReference type="Gene3D" id="3.40.50.2300">
    <property type="match status" value="2"/>
</dbReference>
<feature type="domain" description="Periplasmic binding protein" evidence="4">
    <location>
        <begin position="33"/>
        <end position="269"/>
    </location>
</feature>
<evidence type="ECO:0000256" key="1">
    <source>
        <dbReference type="ARBA" id="ARBA00004196"/>
    </source>
</evidence>
<dbReference type="Pfam" id="PF13407">
    <property type="entry name" value="Peripla_BP_4"/>
    <property type="match status" value="1"/>
</dbReference>
<accession>A0A1T4VEY1</accession>
<comment type="subcellular location">
    <subcellularLocation>
        <location evidence="1">Cell envelope</location>
    </subcellularLocation>
</comment>
<dbReference type="SUPFAM" id="SSF53822">
    <property type="entry name" value="Periplasmic binding protein-like I"/>
    <property type="match status" value="1"/>
</dbReference>
<keyword evidence="3" id="KW-0732">Signal</keyword>
<dbReference type="AlphaFoldDB" id="A0A1T4VEY1"/>
<dbReference type="EMBL" id="FUXZ01000004">
    <property type="protein sequence ID" value="SKA63081.1"/>
    <property type="molecule type" value="Genomic_DNA"/>
</dbReference>
<dbReference type="STRING" id="39495.SAMN02745111_00757"/>
<gene>
    <name evidence="5" type="ORF">SAMN02745111_00757</name>
</gene>
<dbReference type="PANTHER" id="PTHR46847">
    <property type="entry name" value="D-ALLOSE-BINDING PERIPLASMIC PROTEIN-RELATED"/>
    <property type="match status" value="1"/>
</dbReference>
<evidence type="ECO:0000313" key="5">
    <source>
        <dbReference type="EMBL" id="SKA63081.1"/>
    </source>
</evidence>
<sequence length="338" mass="37986">MAAFCTCVLCYFYMDTHPKKEVVKKKNLITVGFAQVGAESDWRTANSISIKKTFSESKGYDLLFEDARQMQDNQIKSIRKFIQQDVDYIVLAPVIEEGFETVLEEASRAKIPVIVIDRKVSVPDNNLYTTWIGSDFYLQGKKACECLNKYIIQKGMKDVNIVNIQGTLGSTSQIGRSNALNEACDKYGWNLVAQEPGDYTQAKSKEVMKNILKKTKDIDFVYCENDNEAFGAIEAIKEAGLSVGENGGIKIISFDATKGGLKRTLSGEILFDVECNPLQGPEVENVIKMLEEGKTPNKEYYVKEQVFVHDSILTDVLVDGNKYDLLTVTDDYISERVY</sequence>
<dbReference type="CDD" id="cd06309">
    <property type="entry name" value="PBP1_galactofuranose_YtfQ-like"/>
    <property type="match status" value="1"/>
</dbReference>